<organism evidence="4 5">
    <name type="scientific">Talaromyces pinophilus</name>
    <name type="common">Penicillium pinophilum</name>
    <dbReference type="NCBI Taxonomy" id="128442"/>
    <lineage>
        <taxon>Eukaryota</taxon>
        <taxon>Fungi</taxon>
        <taxon>Dikarya</taxon>
        <taxon>Ascomycota</taxon>
        <taxon>Pezizomycotina</taxon>
        <taxon>Eurotiomycetes</taxon>
        <taxon>Eurotiomycetidae</taxon>
        <taxon>Eurotiales</taxon>
        <taxon>Trichocomaceae</taxon>
        <taxon>Talaromyces</taxon>
        <taxon>Talaromyces sect. Talaromyces</taxon>
    </lineage>
</organism>
<dbReference type="Proteomes" id="UP000053095">
    <property type="component" value="Unassembled WGS sequence"/>
</dbReference>
<evidence type="ECO:0000256" key="1">
    <source>
        <dbReference type="SAM" id="Phobius"/>
    </source>
</evidence>
<evidence type="ECO:0000313" key="4">
    <source>
        <dbReference type="EMBL" id="GAM38632.1"/>
    </source>
</evidence>
<proteinExistence type="predicted"/>
<protein>
    <recommendedName>
        <fullName evidence="3">DUF7707 domain-containing protein</fullName>
    </recommendedName>
</protein>
<dbReference type="Pfam" id="PF24808">
    <property type="entry name" value="DUF7707"/>
    <property type="match status" value="1"/>
</dbReference>
<dbReference type="PANTHER" id="PTHR38118">
    <property type="entry name" value="ANCHORED CELL WALL PROTEIN 11-RELATED"/>
    <property type="match status" value="1"/>
</dbReference>
<reference evidence="5" key="1">
    <citation type="journal article" date="2015" name="Genome Announc.">
        <title>Draft genome sequence of Talaromyces cellulolyticus strain Y-94, a source of lignocellulosic biomass-degrading enzymes.</title>
        <authorList>
            <person name="Fujii T."/>
            <person name="Koike H."/>
            <person name="Sawayama S."/>
            <person name="Yano S."/>
            <person name="Inoue H."/>
        </authorList>
    </citation>
    <scope>NUCLEOTIDE SEQUENCE [LARGE SCALE GENOMIC DNA]</scope>
    <source>
        <strain evidence="5">Y-94</strain>
    </source>
</reference>
<dbReference type="AlphaFoldDB" id="A0A6V8HB33"/>
<comment type="caution">
    <text evidence="4">The sequence shown here is derived from an EMBL/GenBank/DDBJ whole genome shotgun (WGS) entry which is preliminary data.</text>
</comment>
<keyword evidence="2" id="KW-0732">Signal</keyword>
<feature type="domain" description="DUF7707" evidence="3">
    <location>
        <begin position="20"/>
        <end position="124"/>
    </location>
</feature>
<dbReference type="EMBL" id="DF933829">
    <property type="protein sequence ID" value="GAM38632.1"/>
    <property type="molecule type" value="Genomic_DNA"/>
</dbReference>
<evidence type="ECO:0000259" key="3">
    <source>
        <dbReference type="Pfam" id="PF24808"/>
    </source>
</evidence>
<accession>A0A6V8HB33</accession>
<sequence>MLAQAVLYLAWMASLAVSQSIDPSTIPIATRDQWCSQQETSCPLICLQLPNGTASTDSNTCDPDTLDYSCVCSDGQSPNSTEYSQTIPYFVCTAYNTQCQANCGGDSTCQAACVQDHPCGAQDPKRYNTTTSATGGATATATGTATTSGGGDILYTGFGTGSASVATGGTSSGAVGVMRPFLSEFGQVYGLFMVAAGLVGGFAVVL</sequence>
<feature type="transmembrane region" description="Helical" evidence="1">
    <location>
        <begin position="188"/>
        <end position="205"/>
    </location>
</feature>
<dbReference type="InterPro" id="IPR056124">
    <property type="entry name" value="DUF7707"/>
</dbReference>
<keyword evidence="1" id="KW-0472">Membrane</keyword>
<keyword evidence="5" id="KW-1185">Reference proteome</keyword>
<feature type="chain" id="PRO_5027549091" description="DUF7707 domain-containing protein" evidence="2">
    <location>
        <begin position="19"/>
        <end position="206"/>
    </location>
</feature>
<evidence type="ECO:0000313" key="5">
    <source>
        <dbReference type="Proteomes" id="UP000053095"/>
    </source>
</evidence>
<name>A0A6V8HB33_TALPI</name>
<dbReference type="PANTHER" id="PTHR38118:SF2">
    <property type="entry name" value="CDP-ALCOHOL PHOSPHATIDYLTRANSFERASE PROTEIN"/>
    <property type="match status" value="1"/>
</dbReference>
<evidence type="ECO:0000256" key="2">
    <source>
        <dbReference type="SAM" id="SignalP"/>
    </source>
</evidence>
<gene>
    <name evidence="4" type="ORF">TCE0_033r09511</name>
</gene>
<feature type="signal peptide" evidence="2">
    <location>
        <begin position="1"/>
        <end position="18"/>
    </location>
</feature>
<keyword evidence="1" id="KW-1133">Transmembrane helix</keyword>
<keyword evidence="1" id="KW-0812">Transmembrane</keyword>